<evidence type="ECO:0000313" key="1">
    <source>
        <dbReference type="EMBL" id="TQS88919.1"/>
    </source>
</evidence>
<gene>
    <name evidence="1" type="ORF">EU811_20440</name>
</gene>
<accession>A0ACD6BAL6</accession>
<evidence type="ECO:0007829" key="2">
    <source>
        <dbReference type="PDB" id="6QHE"/>
    </source>
</evidence>
<feature type="binding site" evidence="2">
    <location>
        <position position="63"/>
    </location>
    <ligand>
        <name>NAD(+)</name>
        <dbReference type="ChEBI" id="CHEBI:57540"/>
        <label>2</label>
    </ligand>
</feature>
<proteinExistence type="evidence at protein level"/>
<accession>A0A545BBS8</accession>
<name>A0ACD6BAL6_9MICC</name>
<keyword evidence="2" id="KW-0547">Nucleotide-binding</keyword>
<feature type="binding site" evidence="2">
    <location>
        <position position="63"/>
    </location>
    <ligand>
        <name>NAD(+)</name>
        <dbReference type="ChEBI" id="CHEBI:57540"/>
        <label>1</label>
    </ligand>
</feature>
<feature type="binding site" evidence="2">
    <location>
        <position position="155"/>
    </location>
    <ligand>
        <name>NAD(+)</name>
        <dbReference type="ChEBI" id="CHEBI:57540"/>
        <label>1</label>
    </ligand>
</feature>
<feature type="binding site" evidence="2">
    <location>
        <position position="188"/>
    </location>
    <ligand>
        <name>NAD(+)</name>
        <dbReference type="ChEBI" id="CHEBI:57540"/>
        <label>2</label>
    </ligand>
</feature>
<reference evidence="2" key="1">
    <citation type="journal article" date="2019" name="ACS Catal.">
        <title>Two Enantiocomplementary Ephedrine Dehydrogenases from Arthrobacter sp. TS-15 with Broad Substrate Specificity.</title>
        <authorList>
            <person name="Shanati T."/>
            <person name="Lockie C."/>
            <person name="Beloti L."/>
            <person name="Grogan G."/>
            <person name="Ansorge-Schumacher M."/>
        </authorList>
    </citation>
    <scope>X-RAY CRYSTALLOGRAPHY (1.83 ANGSTROMS) OF 1-274 IN COMPLEX WITH NAD(+)</scope>
</reference>
<feature type="binding site" evidence="2">
    <location>
        <position position="18"/>
    </location>
    <ligand>
        <name>NAD(+)</name>
        <dbReference type="ChEBI" id="CHEBI:57540"/>
        <label>1</label>
    </ligand>
</feature>
<feature type="binding site" evidence="2">
    <location>
        <position position="37"/>
    </location>
    <ligand>
        <name>NAD(+)</name>
        <dbReference type="ChEBI" id="CHEBI:57540"/>
        <label>2</label>
    </ligand>
</feature>
<feature type="binding site" evidence="2">
    <location>
        <position position="190"/>
    </location>
    <ligand>
        <name>NAD(+)</name>
        <dbReference type="ChEBI" id="CHEBI:57540"/>
        <label>2</label>
    </ligand>
</feature>
<feature type="binding site" evidence="2">
    <location>
        <position position="62"/>
    </location>
    <ligand>
        <name>NAD(+)</name>
        <dbReference type="ChEBI" id="CHEBI:57540"/>
        <label>2</label>
    </ligand>
</feature>
<dbReference type="PDB" id="6QHE">
    <property type="method" value="X-ray"/>
    <property type="resolution" value="1.83 A"/>
    <property type="chains" value="A/B/C/D/E/F=1-274"/>
</dbReference>
<protein>
    <submittedName>
        <fullName evidence="1">Pseudoephedrine dehydrogenase</fullName>
    </submittedName>
</protein>
<organism evidence="1">
    <name type="scientific">Arthrobacter sp. TS-15</name>
    <dbReference type="NCBI Taxonomy" id="2510797"/>
    <lineage>
        <taxon>Bacteria</taxon>
        <taxon>Bacillati</taxon>
        <taxon>Actinomycetota</taxon>
        <taxon>Actinomycetes</taxon>
        <taxon>Micrococcales</taxon>
        <taxon>Micrococcaceae</taxon>
        <taxon>Arthrobacter</taxon>
    </lineage>
</organism>
<dbReference type="EMBL" id="SDXQ01000054">
    <property type="protein sequence ID" value="TQS88919.1"/>
    <property type="molecule type" value="Genomic_DNA"/>
</dbReference>
<feature type="binding site" evidence="2">
    <location>
        <position position="188"/>
    </location>
    <ligand>
        <name>NAD(+)</name>
        <dbReference type="ChEBI" id="CHEBI:57540"/>
        <label>1</label>
    </ligand>
</feature>
<reference evidence="1" key="2">
    <citation type="submission" date="2019-01" db="EMBL/GenBank/DDBJ databases">
        <title>Biodegradation of ephedrine isomers by Arthrobacter sp. TS-15: Discovery of novel ephedrine and pseudoephedrine dehydrogenases.</title>
        <authorList>
            <person name="Shanati T."/>
            <person name="Ansorge-Schumacher M."/>
        </authorList>
    </citation>
    <scope>NUCLEOTIDE SEQUENCE</scope>
    <source>
        <strain evidence="1">TS-15</strain>
    </source>
</reference>
<feature type="binding site" evidence="2">
    <location>
        <position position="37"/>
    </location>
    <ligand>
        <name>NAD(+)</name>
        <dbReference type="ChEBI" id="CHEBI:57540"/>
        <label>1</label>
    </ligand>
</feature>
<feature type="binding site" evidence="2">
    <location>
        <position position="159"/>
    </location>
    <ligand>
        <name>NAD(+)</name>
        <dbReference type="ChEBI" id="CHEBI:57540"/>
        <label>1</label>
    </ligand>
</feature>
<feature type="binding site" evidence="2">
    <location>
        <position position="16"/>
    </location>
    <ligand>
        <name>NAD(+)</name>
        <dbReference type="ChEBI" id="CHEBI:57540"/>
        <label>1</label>
    </ligand>
</feature>
<keyword evidence="2" id="KW-0002">3D-structure</keyword>
<feature type="binding site" evidence="2">
    <location>
        <position position="192"/>
    </location>
    <ligand>
        <name>NAD(+)</name>
        <dbReference type="ChEBI" id="CHEBI:57540"/>
        <label>2</label>
    </ligand>
</feature>
<comment type="caution">
    <text evidence="1">The sequence shown here is derived from an EMBL/GenBank/DDBJ whole genome shotgun (WGS) entry which is preliminary data.</text>
</comment>
<feature type="binding site" evidence="2">
    <location>
        <position position="190"/>
    </location>
    <ligand>
        <name>NAD(+)</name>
        <dbReference type="ChEBI" id="CHEBI:57540"/>
        <label>1</label>
    </ligand>
</feature>
<sequence length="274" mass="28533">MINMRNRVAIVTGGAMGMGNGCARKLAEAGAKVYLIDRSNLVAAAAQDMREAGLNANHVQVDITDQESLTSAYDGIAAESGRLDVLVNAAGVGDSRMFLDVDDAHYKKVIDVNVRGTWNSCRAAVPHMLSNKHGRIINFGSISGPIVADPGWTVYALSKGAIFGFTKALASEFAGQNILVNAILPGSMDTPMMRAAAADTNPADPQSVIDEIAAAVPLKRLGTIDDAGNLALFLASDLASYLTGQAIVLDGAFTLAEYQSGGLEAPAETPALVN</sequence>
<feature type="binding site" evidence="2">
    <location>
        <position position="62"/>
    </location>
    <ligand>
        <name>NAD(+)</name>
        <dbReference type="ChEBI" id="CHEBI:57540"/>
        <label>1</label>
    </ligand>
</feature>
<feature type="binding site" evidence="2">
    <location>
        <position position="192"/>
    </location>
    <ligand>
        <name>NAD(+)</name>
        <dbReference type="ChEBI" id="CHEBI:57540"/>
        <label>1</label>
    </ligand>
</feature>
<feature type="binding site" evidence="2">
    <location>
        <position position="159"/>
    </location>
    <ligand>
        <name>NAD(+)</name>
        <dbReference type="ChEBI" id="CHEBI:57540"/>
        <label>2</label>
    </ligand>
</feature>